<dbReference type="PANTHER" id="PTHR20953:SF13">
    <property type="entry name" value="EXPRESSED PROTEIN"/>
    <property type="match status" value="1"/>
</dbReference>
<name>A0A2P2M0G7_RHIMU</name>
<organism evidence="1">
    <name type="scientific">Rhizophora mucronata</name>
    <name type="common">Asiatic mangrove</name>
    <dbReference type="NCBI Taxonomy" id="61149"/>
    <lineage>
        <taxon>Eukaryota</taxon>
        <taxon>Viridiplantae</taxon>
        <taxon>Streptophyta</taxon>
        <taxon>Embryophyta</taxon>
        <taxon>Tracheophyta</taxon>
        <taxon>Spermatophyta</taxon>
        <taxon>Magnoliopsida</taxon>
        <taxon>eudicotyledons</taxon>
        <taxon>Gunneridae</taxon>
        <taxon>Pentapetalae</taxon>
        <taxon>rosids</taxon>
        <taxon>fabids</taxon>
        <taxon>Malpighiales</taxon>
        <taxon>Rhizophoraceae</taxon>
        <taxon>Rhizophora</taxon>
    </lineage>
</organism>
<accession>A0A2P2M0G7</accession>
<protein>
    <submittedName>
        <fullName evidence="1">Uncharacterized protein MANES_15G183700</fullName>
    </submittedName>
</protein>
<proteinExistence type="predicted"/>
<dbReference type="EMBL" id="GGEC01043229">
    <property type="protein sequence ID" value="MBX23713.1"/>
    <property type="molecule type" value="Transcribed_RNA"/>
</dbReference>
<dbReference type="SUPFAM" id="SSF52540">
    <property type="entry name" value="P-loop containing nucleoside triphosphate hydrolases"/>
    <property type="match status" value="1"/>
</dbReference>
<dbReference type="EMBL" id="GGEC01043227">
    <property type="protein sequence ID" value="MBX23711.1"/>
    <property type="molecule type" value="Transcribed_RNA"/>
</dbReference>
<dbReference type="PANTHER" id="PTHR20953">
    <property type="entry name" value="KINASE-RELATED"/>
    <property type="match status" value="1"/>
</dbReference>
<dbReference type="AlphaFoldDB" id="A0A2P2M0G7"/>
<reference evidence="1" key="1">
    <citation type="submission" date="2018-02" db="EMBL/GenBank/DDBJ databases">
        <title>Rhizophora mucronata_Transcriptome.</title>
        <authorList>
            <person name="Meera S.P."/>
            <person name="Sreeshan A."/>
            <person name="Augustine A."/>
        </authorList>
    </citation>
    <scope>NUCLEOTIDE SEQUENCE</scope>
    <source>
        <tissue evidence="1">Leaf</tissue>
    </source>
</reference>
<dbReference type="InterPro" id="IPR027417">
    <property type="entry name" value="P-loop_NTPase"/>
</dbReference>
<dbReference type="Gene3D" id="3.40.50.300">
    <property type="entry name" value="P-loop containing nucleotide triphosphate hydrolases"/>
    <property type="match status" value="1"/>
</dbReference>
<evidence type="ECO:0000313" key="1">
    <source>
        <dbReference type="EMBL" id="MBX23713.1"/>
    </source>
</evidence>
<sequence length="287" mass="32281">MPNIFAGAVYQQRQKFSTMRSLPFLSPLSLACLYEDTVQIMNGTSTSSRVCTIHFLAKNSVFFGSKRNPVESSFLSFRNKLCLPRRCPLNSASQPSSSDRGHVVVEDDLEAFLKILPYDLQDILRNDPKRAQLLEVVLDLGRLPEARYLGEFGGRYLRSCEVSPGELDYSQKTVGEFGTDNRAGIEGTLHRISAIRSRKGVIVGMTCRVGRAVSGHIDMVHDLLQYGKSILFVGRPGVGKTTVLREIAQVLSDKFHKRVEGMGTFRMQQLEVQEEFRFQIRLCNIDL</sequence>